<organism evidence="2 3">
    <name type="scientific">Catenovulum adriaticum</name>
    <dbReference type="NCBI Taxonomy" id="2984846"/>
    <lineage>
        <taxon>Bacteria</taxon>
        <taxon>Pseudomonadati</taxon>
        <taxon>Pseudomonadota</taxon>
        <taxon>Gammaproteobacteria</taxon>
        <taxon>Alteromonadales</taxon>
        <taxon>Alteromonadaceae</taxon>
        <taxon>Catenovulum</taxon>
    </lineage>
</organism>
<name>A0ABY7AI07_9ALTE</name>
<dbReference type="RefSeq" id="WP_268073341.1">
    <property type="nucleotide sequence ID" value="NZ_CP109965.1"/>
</dbReference>
<dbReference type="EMBL" id="CP109965">
    <property type="protein sequence ID" value="WAJ69149.1"/>
    <property type="molecule type" value="Genomic_DNA"/>
</dbReference>
<evidence type="ECO:0000313" key="2">
    <source>
        <dbReference type="EMBL" id="WAJ69149.1"/>
    </source>
</evidence>
<proteinExistence type="predicted"/>
<gene>
    <name evidence="2" type="ORF">OLW01_08090</name>
</gene>
<dbReference type="InterPro" id="IPR023296">
    <property type="entry name" value="Glyco_hydro_beta-prop_sf"/>
</dbReference>
<dbReference type="CDD" id="cd08994">
    <property type="entry name" value="GH43_62_32_68_117_130-like"/>
    <property type="match status" value="1"/>
</dbReference>
<sequence>MHLIKKISTSLLKPLMNLTVSACLLLLNPAVSQANSKQALPNDLSKTDIVESNFSQSLKSGKRILEHKNWNVWGVSPIKGDDGKIHVFFSRWRGTHHHWLSHSEIAHAVADKPEGPYTVLGTVLTGRGGSHWDADTIHNPTIQKVGDQYALFFIGNNLSDAEKYDGHHASTQRIGLALSDSLYGPFTRVSEDPILEISENKTDWDSYLTTNPALLQHPNGEYWLYYKAWDKYNDGMRKMGVAIAKNIKGPYIKHPNNPLVSFADIKRQVEDAFVYHSNNKFYMVMRDMGVIHPHVGLMLESDDGINWSKPLLGYRTNTFYTNEEKIERMERPQVLMEKGQPDYLFLALMGGKHNTSSGFVIPLEKAQ</sequence>
<feature type="signal peptide" evidence="1">
    <location>
        <begin position="1"/>
        <end position="34"/>
    </location>
</feature>
<dbReference type="SUPFAM" id="SSF75005">
    <property type="entry name" value="Arabinanase/levansucrase/invertase"/>
    <property type="match status" value="1"/>
</dbReference>
<dbReference type="Gene3D" id="2.115.10.20">
    <property type="entry name" value="Glycosyl hydrolase domain, family 43"/>
    <property type="match status" value="1"/>
</dbReference>
<keyword evidence="2" id="KW-0378">Hydrolase</keyword>
<dbReference type="Proteomes" id="UP001163726">
    <property type="component" value="Chromosome"/>
</dbReference>
<accession>A0ABY7AI07</accession>
<evidence type="ECO:0000256" key="1">
    <source>
        <dbReference type="SAM" id="SignalP"/>
    </source>
</evidence>
<protein>
    <submittedName>
        <fullName evidence="2">Glycoside hydrolase family protein</fullName>
    </submittedName>
</protein>
<dbReference type="GO" id="GO:0016787">
    <property type="term" value="F:hydrolase activity"/>
    <property type="evidence" value="ECO:0007669"/>
    <property type="project" value="UniProtKB-KW"/>
</dbReference>
<feature type="chain" id="PRO_5045465610" evidence="1">
    <location>
        <begin position="35"/>
        <end position="367"/>
    </location>
</feature>
<evidence type="ECO:0000313" key="3">
    <source>
        <dbReference type="Proteomes" id="UP001163726"/>
    </source>
</evidence>
<reference evidence="2" key="1">
    <citation type="submission" date="2022-10" db="EMBL/GenBank/DDBJ databases">
        <title>Catenovulum adriacola sp. nov. isolated in the Harbour of Susak.</title>
        <authorList>
            <person name="Schoch T."/>
            <person name="Reich S.J."/>
            <person name="Stoeferle S."/>
            <person name="Flaiz M."/>
            <person name="Kazda M."/>
            <person name="Riedel C.U."/>
            <person name="Duerre P."/>
        </authorList>
    </citation>
    <scope>NUCLEOTIDE SEQUENCE</scope>
    <source>
        <strain evidence="2">TS8</strain>
    </source>
</reference>
<keyword evidence="3" id="KW-1185">Reference proteome</keyword>
<keyword evidence="1" id="KW-0732">Signal</keyword>